<organism evidence="1 2">
    <name type="scientific">Hydrogeniiclostridium mannosilyticum</name>
    <dbReference type="NCBI Taxonomy" id="2764322"/>
    <lineage>
        <taxon>Bacteria</taxon>
        <taxon>Bacillati</taxon>
        <taxon>Bacillota</taxon>
        <taxon>Clostridia</taxon>
        <taxon>Eubacteriales</taxon>
        <taxon>Acutalibacteraceae</taxon>
        <taxon>Hydrogeniiclostridium</taxon>
    </lineage>
</organism>
<dbReference type="AlphaFoldDB" id="A0A328UA70"/>
<dbReference type="InterPro" id="IPR043519">
    <property type="entry name" value="NT_sf"/>
</dbReference>
<dbReference type="RefSeq" id="WP_112333332.1">
    <property type="nucleotide sequence ID" value="NZ_QLYR01000009.1"/>
</dbReference>
<evidence type="ECO:0008006" key="3">
    <source>
        <dbReference type="Google" id="ProtNLM"/>
    </source>
</evidence>
<keyword evidence="2" id="KW-1185">Reference proteome</keyword>
<gene>
    <name evidence="1" type="ORF">DPQ25_11560</name>
</gene>
<comment type="caution">
    <text evidence="1">The sequence shown here is derived from an EMBL/GenBank/DDBJ whole genome shotgun (WGS) entry which is preliminary data.</text>
</comment>
<proteinExistence type="predicted"/>
<dbReference type="SUPFAM" id="SSF81301">
    <property type="entry name" value="Nucleotidyltransferase"/>
    <property type="match status" value="1"/>
</dbReference>
<reference evidence="1 2" key="1">
    <citation type="submission" date="2018-06" db="EMBL/GenBank/DDBJ databases">
        <title>Noncontiguous genome sequence of Ruminococcaceae bacterium ASD2818.</title>
        <authorList>
            <person name="Chaplin A.V."/>
            <person name="Sokolova S.R."/>
            <person name="Kochetkova T.O."/>
            <person name="Goltsov A.Y."/>
            <person name="Trofimov D.Y."/>
            <person name="Efimov B.A."/>
        </authorList>
    </citation>
    <scope>NUCLEOTIDE SEQUENCE [LARGE SCALE GENOMIC DNA]</scope>
    <source>
        <strain evidence="1 2">ASD2818</strain>
    </source>
</reference>
<dbReference type="Gene3D" id="3.30.460.40">
    <property type="match status" value="1"/>
</dbReference>
<dbReference type="EMBL" id="QLYR01000009">
    <property type="protein sequence ID" value="RAQ22768.1"/>
    <property type="molecule type" value="Genomic_DNA"/>
</dbReference>
<dbReference type="Proteomes" id="UP000249377">
    <property type="component" value="Unassembled WGS sequence"/>
</dbReference>
<protein>
    <recommendedName>
        <fullName evidence="3">Nucleotidyltransferase family protein</fullName>
    </recommendedName>
</protein>
<evidence type="ECO:0000313" key="2">
    <source>
        <dbReference type="Proteomes" id="UP000249377"/>
    </source>
</evidence>
<name>A0A328UA70_9FIRM</name>
<sequence length="218" mass="26091">MKLYVKQMYDWNYYACYAEDVDEKYWNYFKTELWWQLGNGFIKTYDNVEGFEYCAKNFMEFGEDSVNQSLKIAKAPWQEALQWLIIEMKKTGAPWYLHGSTAMALWGIDVEPRDINIIVANYSDYDRVREHFYQYAIKPFQRCGNWVMSGLGTVFHQANIGFSFNNKELEPYDMSTLRKTEYKGEVLYISTLEMLKRDNESYGRPERVEQIEEKIKRC</sequence>
<evidence type="ECO:0000313" key="1">
    <source>
        <dbReference type="EMBL" id="RAQ22768.1"/>
    </source>
</evidence>
<accession>A0A328UA70</accession>